<evidence type="ECO:0000256" key="2">
    <source>
        <dbReference type="RuleBase" id="RU000409"/>
    </source>
</evidence>
<feature type="domain" description="Bet v I/Major latex protein" evidence="3">
    <location>
        <begin position="1"/>
        <end position="155"/>
    </location>
</feature>
<dbReference type="PRINTS" id="PR00634">
    <property type="entry name" value="BETALLERGEN"/>
</dbReference>
<dbReference type="PANTHER" id="PTHR31213">
    <property type="entry name" value="OS08G0374000 PROTEIN-RELATED"/>
    <property type="match status" value="1"/>
</dbReference>
<comment type="similarity">
    <text evidence="1 2">Belongs to the BetVI family.</text>
</comment>
<gene>
    <name evidence="4" type="ORF">SHERM_17043</name>
</gene>
<organism evidence="4 5">
    <name type="scientific">Striga hermonthica</name>
    <name type="common">Purple witchweed</name>
    <name type="synonym">Buchnera hermonthica</name>
    <dbReference type="NCBI Taxonomy" id="68872"/>
    <lineage>
        <taxon>Eukaryota</taxon>
        <taxon>Viridiplantae</taxon>
        <taxon>Streptophyta</taxon>
        <taxon>Embryophyta</taxon>
        <taxon>Tracheophyta</taxon>
        <taxon>Spermatophyta</taxon>
        <taxon>Magnoliopsida</taxon>
        <taxon>eudicotyledons</taxon>
        <taxon>Gunneridae</taxon>
        <taxon>Pentapetalae</taxon>
        <taxon>asterids</taxon>
        <taxon>lamiids</taxon>
        <taxon>Lamiales</taxon>
        <taxon>Orobanchaceae</taxon>
        <taxon>Buchnereae</taxon>
        <taxon>Striga</taxon>
    </lineage>
</organism>
<dbReference type="FunFam" id="3.30.530.20:FF:000007">
    <property type="entry name" value="Major pollen allergen Bet v 1-A"/>
    <property type="match status" value="1"/>
</dbReference>
<dbReference type="GO" id="GO:0005634">
    <property type="term" value="C:nucleus"/>
    <property type="evidence" value="ECO:0007669"/>
    <property type="project" value="TreeGrafter"/>
</dbReference>
<dbReference type="InterPro" id="IPR023393">
    <property type="entry name" value="START-like_dom_sf"/>
</dbReference>
<dbReference type="Gene3D" id="3.30.530.20">
    <property type="match status" value="1"/>
</dbReference>
<evidence type="ECO:0000313" key="5">
    <source>
        <dbReference type="Proteomes" id="UP001153555"/>
    </source>
</evidence>
<dbReference type="OrthoDB" id="1858506at2759"/>
<dbReference type="InterPro" id="IPR050279">
    <property type="entry name" value="Plant_def-hormone_signal"/>
</dbReference>
<dbReference type="SUPFAM" id="SSF55961">
    <property type="entry name" value="Bet v1-like"/>
    <property type="match status" value="1"/>
</dbReference>
<evidence type="ECO:0000259" key="3">
    <source>
        <dbReference type="SMART" id="SM01037"/>
    </source>
</evidence>
<reference evidence="4" key="1">
    <citation type="submission" date="2019-12" db="EMBL/GenBank/DDBJ databases">
        <authorList>
            <person name="Scholes J."/>
        </authorList>
    </citation>
    <scope>NUCLEOTIDE SEQUENCE</scope>
</reference>
<keyword evidence="5" id="KW-1185">Reference proteome</keyword>
<dbReference type="Proteomes" id="UP001153555">
    <property type="component" value="Unassembled WGS sequence"/>
</dbReference>
<dbReference type="GO" id="GO:0004864">
    <property type="term" value="F:protein phosphatase inhibitor activity"/>
    <property type="evidence" value="ECO:0007669"/>
    <property type="project" value="InterPro"/>
</dbReference>
<dbReference type="EMBL" id="CACSLK010015970">
    <property type="protein sequence ID" value="CAA0817466.1"/>
    <property type="molecule type" value="Genomic_DNA"/>
</dbReference>
<evidence type="ECO:0000256" key="1">
    <source>
        <dbReference type="ARBA" id="ARBA00009744"/>
    </source>
</evidence>
<keyword evidence="2" id="KW-0611">Plant defense</keyword>
<protein>
    <submittedName>
        <fullName evidence="4">MLP-like protein 423</fullName>
    </submittedName>
</protein>
<sequence length="158" mass="16940">MGAFTYETEIVSRIPAAKMFKAGVVDADTLIPKIMPEAIKSVEILEGDGGVGTTKVIHFGENDPFKSVRHRVDAIDGDNLSYGYSIIGGDALGGMLESIAYRVEVVPKEDGGCICKIAGTYHGKEGVELDEEKIKVGENKAVMMFKAIEGYLLANPEA</sequence>
<dbReference type="SMART" id="SM01037">
    <property type="entry name" value="Bet_v_1"/>
    <property type="match status" value="1"/>
</dbReference>
<comment type="caution">
    <text evidence="4">The sequence shown here is derived from an EMBL/GenBank/DDBJ whole genome shotgun (WGS) entry which is preliminary data.</text>
</comment>
<dbReference type="InterPro" id="IPR024949">
    <property type="entry name" value="Bet_v_I_allergen"/>
</dbReference>
<dbReference type="GO" id="GO:0010427">
    <property type="term" value="F:abscisic acid binding"/>
    <property type="evidence" value="ECO:0007669"/>
    <property type="project" value="InterPro"/>
</dbReference>
<accession>A0A9N7N0N4</accession>
<dbReference type="AlphaFoldDB" id="A0A9N7N0N4"/>
<dbReference type="GO" id="GO:0038023">
    <property type="term" value="F:signaling receptor activity"/>
    <property type="evidence" value="ECO:0007669"/>
    <property type="project" value="InterPro"/>
</dbReference>
<proteinExistence type="inferred from homology"/>
<dbReference type="Pfam" id="PF00407">
    <property type="entry name" value="Bet_v_1"/>
    <property type="match status" value="1"/>
</dbReference>
<dbReference type="CDD" id="cd07816">
    <property type="entry name" value="Bet_v1-like"/>
    <property type="match status" value="1"/>
</dbReference>
<dbReference type="PANTHER" id="PTHR31213:SF55">
    <property type="entry name" value="STRESS-INDUCED PROTEIN SAM22"/>
    <property type="match status" value="1"/>
</dbReference>
<dbReference type="GO" id="GO:0009738">
    <property type="term" value="P:abscisic acid-activated signaling pathway"/>
    <property type="evidence" value="ECO:0007669"/>
    <property type="project" value="InterPro"/>
</dbReference>
<dbReference type="PROSITE" id="PS00451">
    <property type="entry name" value="PATHOGENESIS_BETVI"/>
    <property type="match status" value="1"/>
</dbReference>
<name>A0A9N7N0N4_STRHE</name>
<dbReference type="InterPro" id="IPR000916">
    <property type="entry name" value="Bet_v_I/MLP"/>
</dbReference>
<dbReference type="GO" id="GO:0005737">
    <property type="term" value="C:cytoplasm"/>
    <property type="evidence" value="ECO:0007669"/>
    <property type="project" value="TreeGrafter"/>
</dbReference>
<evidence type="ECO:0000313" key="4">
    <source>
        <dbReference type="EMBL" id="CAA0817466.1"/>
    </source>
</evidence>
<dbReference type="GO" id="GO:0006952">
    <property type="term" value="P:defense response"/>
    <property type="evidence" value="ECO:0007669"/>
    <property type="project" value="UniProtKB-KW"/>
</dbReference>
<keyword evidence="2" id="KW-0568">Pathogenesis-related protein</keyword>